<dbReference type="HOGENOM" id="CLU_058050_3_0_0"/>
<dbReference type="EMBL" id="CP010028">
    <property type="protein sequence ID" value="AIZ45378.1"/>
    <property type="molecule type" value="Genomic_DNA"/>
</dbReference>
<evidence type="ECO:0000256" key="1">
    <source>
        <dbReference type="ARBA" id="ARBA00022630"/>
    </source>
</evidence>
<dbReference type="InterPro" id="IPR036683">
    <property type="entry name" value="CO_DH_flav_C_dom_sf"/>
</dbReference>
<dbReference type="SUPFAM" id="SSF55447">
    <property type="entry name" value="CO dehydrogenase flavoprotein C-terminal domain-like"/>
    <property type="match status" value="1"/>
</dbReference>
<dbReference type="InterPro" id="IPR051312">
    <property type="entry name" value="Diverse_Substr_Oxidored"/>
</dbReference>
<dbReference type="PANTHER" id="PTHR42659:SF2">
    <property type="entry name" value="XANTHINE DEHYDROGENASE SUBUNIT C-RELATED"/>
    <property type="match status" value="1"/>
</dbReference>
<dbReference type="InterPro" id="IPR016169">
    <property type="entry name" value="FAD-bd_PCMH_sub2"/>
</dbReference>
<evidence type="ECO:0000256" key="2">
    <source>
        <dbReference type="ARBA" id="ARBA00022827"/>
    </source>
</evidence>
<dbReference type="Proteomes" id="UP000030634">
    <property type="component" value="Chromosome"/>
</dbReference>
<proteinExistence type="predicted"/>
<dbReference type="Gene3D" id="3.30.465.10">
    <property type="match status" value="1"/>
</dbReference>
<accession>A0A0A7KLG9</accession>
<dbReference type="SMART" id="SM01092">
    <property type="entry name" value="CO_deh_flav_C"/>
    <property type="match status" value="1"/>
</dbReference>
<dbReference type="InterPro" id="IPR016166">
    <property type="entry name" value="FAD-bd_PCMH"/>
</dbReference>
<dbReference type="STRING" id="1182571.QR90_10150"/>
<evidence type="ECO:0000313" key="6">
    <source>
        <dbReference type="Proteomes" id="UP000030634"/>
    </source>
</evidence>
<evidence type="ECO:0000259" key="4">
    <source>
        <dbReference type="PROSITE" id="PS51387"/>
    </source>
</evidence>
<dbReference type="PANTHER" id="PTHR42659">
    <property type="entry name" value="XANTHINE DEHYDROGENASE SUBUNIT C-RELATED"/>
    <property type="match status" value="1"/>
</dbReference>
<keyword evidence="1" id="KW-0285">Flavoprotein</keyword>
<evidence type="ECO:0000313" key="5">
    <source>
        <dbReference type="EMBL" id="AIZ45378.1"/>
    </source>
</evidence>
<dbReference type="InterPro" id="IPR005107">
    <property type="entry name" value="CO_DH_flav_C"/>
</dbReference>
<reference evidence="6" key="1">
    <citation type="submission" date="2014-11" db="EMBL/GenBank/DDBJ databases">
        <title>Hymenobacter sp. DG25B genome submission.</title>
        <authorList>
            <person name="Jung H.-Y."/>
            <person name="Kim M.K."/>
            <person name="Srinivasan S."/>
            <person name="Lim S."/>
        </authorList>
    </citation>
    <scope>NUCLEOTIDE SEQUENCE [LARGE SCALE GENOMIC DNA]</scope>
    <source>
        <strain evidence="6">DY59</strain>
    </source>
</reference>
<dbReference type="InterPro" id="IPR036318">
    <property type="entry name" value="FAD-bd_PCMH-like_sf"/>
</dbReference>
<sequence>MYPAHFDYQKAASVDDALKAMADNPELKIIAGGHSLLPAMKLRLAQPPALLDIFGLEELKGVKEEGEFYVVGAMTTHADVLRSQLPLFPEVAGWVGDPMVRNRGTIGGSLAHADPSADYPAAALATGAEFVIRGMGGERTVGADEMFLGMFESAVEHGELLTHIRIPKGITASVYEKYRHPASHYAIVGVAMARHADGQIRAAYTGAAEKAARLPKLEERLNAGQDAGTGLVEGADMLGDRFASAEYRAHLVDVLSDRAAKRLG</sequence>
<gene>
    <name evidence="5" type="ORF">QR90_10150</name>
</gene>
<dbReference type="KEGG" id="dsw:QR90_10150"/>
<dbReference type="SUPFAM" id="SSF56176">
    <property type="entry name" value="FAD-binding/transporter-associated domain-like"/>
    <property type="match status" value="1"/>
</dbReference>
<dbReference type="Gene3D" id="3.30.43.10">
    <property type="entry name" value="Uridine Diphospho-n-acetylenolpyruvylglucosamine Reductase, domain 2"/>
    <property type="match status" value="1"/>
</dbReference>
<evidence type="ECO:0000256" key="3">
    <source>
        <dbReference type="ARBA" id="ARBA00023002"/>
    </source>
</evidence>
<feature type="domain" description="FAD-binding PCMH-type" evidence="4">
    <location>
        <begin position="1"/>
        <end position="171"/>
    </location>
</feature>
<keyword evidence="3" id="KW-0560">Oxidoreductase</keyword>
<dbReference type="RefSeq" id="WP_039684293.1">
    <property type="nucleotide sequence ID" value="NZ_CP010028.1"/>
</dbReference>
<keyword evidence="2" id="KW-0274">FAD</keyword>
<dbReference type="PROSITE" id="PS51387">
    <property type="entry name" value="FAD_PCMH"/>
    <property type="match status" value="1"/>
</dbReference>
<protein>
    <submittedName>
        <fullName evidence="5">Carbon monoxide dehydrogenase</fullName>
    </submittedName>
</protein>
<dbReference type="AlphaFoldDB" id="A0A0A7KLG9"/>
<organism evidence="5 6">
    <name type="scientific">Deinococcus radiopugnans</name>
    <dbReference type="NCBI Taxonomy" id="57497"/>
    <lineage>
        <taxon>Bacteria</taxon>
        <taxon>Thermotogati</taxon>
        <taxon>Deinococcota</taxon>
        <taxon>Deinococci</taxon>
        <taxon>Deinococcales</taxon>
        <taxon>Deinococcaceae</taxon>
        <taxon>Deinococcus</taxon>
    </lineage>
</organism>
<dbReference type="GO" id="GO:0071949">
    <property type="term" value="F:FAD binding"/>
    <property type="evidence" value="ECO:0007669"/>
    <property type="project" value="InterPro"/>
</dbReference>
<dbReference type="InterPro" id="IPR016167">
    <property type="entry name" value="FAD-bd_PCMH_sub1"/>
</dbReference>
<dbReference type="GO" id="GO:0016491">
    <property type="term" value="F:oxidoreductase activity"/>
    <property type="evidence" value="ECO:0007669"/>
    <property type="project" value="UniProtKB-KW"/>
</dbReference>
<dbReference type="Gene3D" id="3.30.390.50">
    <property type="entry name" value="CO dehydrogenase flavoprotein, C-terminal domain"/>
    <property type="match status" value="1"/>
</dbReference>
<dbReference type="Pfam" id="PF00941">
    <property type="entry name" value="FAD_binding_5"/>
    <property type="match status" value="1"/>
</dbReference>
<dbReference type="InterPro" id="IPR002346">
    <property type="entry name" value="Mopterin_DH_FAD-bd"/>
</dbReference>
<name>A0A0A7KLG9_9DEIO</name>